<dbReference type="PROSITE" id="PS52015">
    <property type="entry name" value="TONB_CTD"/>
    <property type="match status" value="1"/>
</dbReference>
<dbReference type="OrthoDB" id="1625746at2"/>
<dbReference type="RefSeq" id="WP_091648015.1">
    <property type="nucleotide sequence ID" value="NZ_FNHQ01000004.1"/>
</dbReference>
<keyword evidence="4" id="KW-1003">Cell membrane</keyword>
<dbReference type="NCBIfam" id="TIGR01352">
    <property type="entry name" value="tonB_Cterm"/>
    <property type="match status" value="1"/>
</dbReference>
<dbReference type="SUPFAM" id="SSF74653">
    <property type="entry name" value="TolA/TonB C-terminal domain"/>
    <property type="match status" value="1"/>
</dbReference>
<keyword evidence="7" id="KW-0653">Protein transport</keyword>
<evidence type="ECO:0000313" key="13">
    <source>
        <dbReference type="Proteomes" id="UP000199309"/>
    </source>
</evidence>
<dbReference type="EMBL" id="FNHQ01000004">
    <property type="protein sequence ID" value="SDM28996.1"/>
    <property type="molecule type" value="Genomic_DNA"/>
</dbReference>
<evidence type="ECO:0000256" key="2">
    <source>
        <dbReference type="ARBA" id="ARBA00006555"/>
    </source>
</evidence>
<feature type="transmembrane region" description="Helical" evidence="10">
    <location>
        <begin position="7"/>
        <end position="32"/>
    </location>
</feature>
<dbReference type="GO" id="GO:0098797">
    <property type="term" value="C:plasma membrane protein complex"/>
    <property type="evidence" value="ECO:0007669"/>
    <property type="project" value="TreeGrafter"/>
</dbReference>
<dbReference type="Proteomes" id="UP000199309">
    <property type="component" value="Unassembled WGS sequence"/>
</dbReference>
<sequence length="258" mass="27404">MNTHKRIAVLFSAAVHILLFMLLAAGGLFAFLQHHETVPIDVTLYQEEAQQHTVSNGNAEFVGNGQADAAGDMMEIASHTALPAINEKYTQAIAEERKADKMTEEQQISNDTAQHITTGNYQTDAEAGNSGNMTHKGESTNSGAENGIPGIGSGTAGVGQESGKSPAHRAVLISKPEVTRYYPQELRQKGITGTVTLSVIISSDGDVSQAAVSDSSGYADMDAAAIQIAYLCRYRPAVNSNGQDVSSTKLLHIPFDLQ</sequence>
<dbReference type="InterPro" id="IPR006260">
    <property type="entry name" value="TonB/TolA_C"/>
</dbReference>
<evidence type="ECO:0000256" key="8">
    <source>
        <dbReference type="ARBA" id="ARBA00022989"/>
    </source>
</evidence>
<keyword evidence="13" id="KW-1185">Reference proteome</keyword>
<evidence type="ECO:0000256" key="9">
    <source>
        <dbReference type="ARBA" id="ARBA00023136"/>
    </source>
</evidence>
<comment type="similarity">
    <text evidence="2">Belongs to the TonB family.</text>
</comment>
<evidence type="ECO:0000256" key="5">
    <source>
        <dbReference type="ARBA" id="ARBA00022519"/>
    </source>
</evidence>
<keyword evidence="6 10" id="KW-0812">Transmembrane</keyword>
<keyword evidence="9 10" id="KW-0472">Membrane</keyword>
<dbReference type="PANTHER" id="PTHR33446">
    <property type="entry name" value="PROTEIN TONB-RELATED"/>
    <property type="match status" value="1"/>
</dbReference>
<keyword evidence="8 10" id="KW-1133">Transmembrane helix</keyword>
<evidence type="ECO:0000256" key="10">
    <source>
        <dbReference type="SAM" id="Phobius"/>
    </source>
</evidence>
<evidence type="ECO:0000313" key="12">
    <source>
        <dbReference type="EMBL" id="SDM28996.1"/>
    </source>
</evidence>
<keyword evidence="5" id="KW-0997">Cell inner membrane</keyword>
<feature type="domain" description="TonB C-terminal" evidence="11">
    <location>
        <begin position="167"/>
        <end position="258"/>
    </location>
</feature>
<protein>
    <submittedName>
        <fullName evidence="12">TonB family C-terminal domain-containing protein</fullName>
    </submittedName>
</protein>
<evidence type="ECO:0000256" key="4">
    <source>
        <dbReference type="ARBA" id="ARBA00022475"/>
    </source>
</evidence>
<dbReference type="InterPro" id="IPR051045">
    <property type="entry name" value="TonB-dependent_transducer"/>
</dbReference>
<organism evidence="12 13">
    <name type="scientific">Megasphaera paucivorans</name>
    <dbReference type="NCBI Taxonomy" id="349095"/>
    <lineage>
        <taxon>Bacteria</taxon>
        <taxon>Bacillati</taxon>
        <taxon>Bacillota</taxon>
        <taxon>Negativicutes</taxon>
        <taxon>Veillonellales</taxon>
        <taxon>Veillonellaceae</taxon>
        <taxon>Megasphaera</taxon>
    </lineage>
</organism>
<comment type="subcellular location">
    <subcellularLocation>
        <location evidence="1">Cell inner membrane</location>
        <topology evidence="1">Single-pass membrane protein</topology>
        <orientation evidence="1">Periplasmic side</orientation>
    </subcellularLocation>
</comment>
<accession>A0A1G9S0K7</accession>
<evidence type="ECO:0000256" key="6">
    <source>
        <dbReference type="ARBA" id="ARBA00022692"/>
    </source>
</evidence>
<dbReference type="GO" id="GO:0055085">
    <property type="term" value="P:transmembrane transport"/>
    <property type="evidence" value="ECO:0007669"/>
    <property type="project" value="InterPro"/>
</dbReference>
<proteinExistence type="inferred from homology"/>
<name>A0A1G9S0K7_9FIRM</name>
<dbReference type="PANTHER" id="PTHR33446:SF2">
    <property type="entry name" value="PROTEIN TONB"/>
    <property type="match status" value="1"/>
</dbReference>
<evidence type="ECO:0000256" key="3">
    <source>
        <dbReference type="ARBA" id="ARBA00022448"/>
    </source>
</evidence>
<dbReference type="GO" id="GO:0015031">
    <property type="term" value="P:protein transport"/>
    <property type="evidence" value="ECO:0007669"/>
    <property type="project" value="UniProtKB-KW"/>
</dbReference>
<evidence type="ECO:0000256" key="1">
    <source>
        <dbReference type="ARBA" id="ARBA00004383"/>
    </source>
</evidence>
<evidence type="ECO:0000256" key="7">
    <source>
        <dbReference type="ARBA" id="ARBA00022927"/>
    </source>
</evidence>
<dbReference type="Pfam" id="PF03544">
    <property type="entry name" value="TonB_C"/>
    <property type="match status" value="1"/>
</dbReference>
<dbReference type="STRING" id="349095.SAMN05660299_00592"/>
<dbReference type="InterPro" id="IPR037682">
    <property type="entry name" value="TonB_C"/>
</dbReference>
<evidence type="ECO:0000259" key="11">
    <source>
        <dbReference type="PROSITE" id="PS52015"/>
    </source>
</evidence>
<dbReference type="GO" id="GO:0031992">
    <property type="term" value="F:energy transducer activity"/>
    <property type="evidence" value="ECO:0007669"/>
    <property type="project" value="TreeGrafter"/>
</dbReference>
<dbReference type="AlphaFoldDB" id="A0A1G9S0K7"/>
<gene>
    <name evidence="12" type="ORF">SAMN05660299_00592</name>
</gene>
<keyword evidence="3" id="KW-0813">Transport</keyword>
<dbReference type="Gene3D" id="3.30.1150.10">
    <property type="match status" value="1"/>
</dbReference>
<reference evidence="12 13" key="1">
    <citation type="submission" date="2016-10" db="EMBL/GenBank/DDBJ databases">
        <authorList>
            <person name="de Groot N.N."/>
        </authorList>
    </citation>
    <scope>NUCLEOTIDE SEQUENCE [LARGE SCALE GENOMIC DNA]</scope>
    <source>
        <strain evidence="12 13">DSM 16981</strain>
    </source>
</reference>